<dbReference type="InterPro" id="IPR022225">
    <property type="entry name" value="Phage_tail_fibre_N"/>
</dbReference>
<dbReference type="Proteomes" id="UP000367750">
    <property type="component" value="Unassembled WGS sequence"/>
</dbReference>
<dbReference type="RefSeq" id="WP_150458351.1">
    <property type="nucleotide sequence ID" value="NZ_VYKK01000015.1"/>
</dbReference>
<dbReference type="EMBL" id="VYKK01000015">
    <property type="protein sequence ID" value="KAA9003996.1"/>
    <property type="molecule type" value="Genomic_DNA"/>
</dbReference>
<sequence length="682" mass="70218">MAAFGGMTLTNKGLALQGKAQAGTPLNYTRIAVGDGSLSGQSIPALNNLISPKKSLPVTRLQIQPSNKAVIGTVLRNAEMSSGFYFREVGVFAQDPDAEEILYAYANAGTSAEYIAPGGGSDVIEKAFNCIVAVGTAANVTAVIDESLVFARESEFTAHRTAAELDHPDGSVTAAKLAPAAATDTVIGSRTVSDLNAPTGDTGTLTGIIGWLASMVKAVTGKSSWRTPPATTLEAASGHMRDTTAHVTAAERGAWNTKETTGGAQAKADAAQAAAIAAAAADASTKANAAAASSVPAAQKGTPNGVATLDGTTRLPVAQLPVSVPQQTTQELNLYVRTDGNDNNNGLVNTSEGAFRTINRAIAAIPPIAGHNVTITILSGSYTEDVLITGKSGGGLINFAISGSGTIVVNSFTAIRCASHILVNNFSASTTVTNGFGAYTCSAVNFINCSAITSALSYSGFIADVASVYMNGCTASNKKYGILASYNARIITINNTGTGNTYGVYADGGGSVTKYGSQPAGSTPEGLGNGVVTSGVLNPWGDNTQSNRPILWAYGNMNQPISSTVWTNVIFGAGSTVQNLSFNSSSGRATIQQAGWYKVKVKVLLSSVPGNCQGQLRAILNDSQSHQLDLKIQPIQYNMLLQGDVLLYCGVGDRIDIQAYCDSNTTITAGTALSTYEIVRVA</sequence>
<dbReference type="SUPFAM" id="SSF51126">
    <property type="entry name" value="Pectin lyase-like"/>
    <property type="match status" value="1"/>
</dbReference>
<evidence type="ECO:0000259" key="1">
    <source>
        <dbReference type="Pfam" id="PF12571"/>
    </source>
</evidence>
<dbReference type="InterPro" id="IPR011050">
    <property type="entry name" value="Pectin_lyase_fold/virulence"/>
</dbReference>
<accession>A0A5J5G8E0</accession>
<dbReference type="Pfam" id="PF12571">
    <property type="entry name" value="Phage_tail_fib"/>
    <property type="match status" value="1"/>
</dbReference>
<reference evidence="2 3" key="1">
    <citation type="submission" date="2019-09" db="EMBL/GenBank/DDBJ databases">
        <title>Bacillus ochoae sp. nov., Paenibacillus whitsoniae sp. nov., Paenibacillus spiritus sp. nov. Isolated from the Mars Exploration Rover during spacecraft assembly.</title>
        <authorList>
            <person name="Seuylemezian A."/>
            <person name="Vaishampayan P."/>
        </authorList>
    </citation>
    <scope>NUCLEOTIDE SEQUENCE [LARGE SCALE GENOMIC DNA]</scope>
    <source>
        <strain evidence="2 3">MER_111</strain>
    </source>
</reference>
<organism evidence="2 3">
    <name type="scientific">Paenibacillus spiritus</name>
    <dbReference type="NCBI Taxonomy" id="2496557"/>
    <lineage>
        <taxon>Bacteria</taxon>
        <taxon>Bacillati</taxon>
        <taxon>Bacillota</taxon>
        <taxon>Bacilli</taxon>
        <taxon>Bacillales</taxon>
        <taxon>Paenibacillaceae</taxon>
        <taxon>Paenibacillus</taxon>
    </lineage>
</organism>
<protein>
    <recommendedName>
        <fullName evidence="1">Phage tail fibre protein N-terminal domain-containing protein</fullName>
    </recommendedName>
</protein>
<name>A0A5J5G8E0_9BACL</name>
<evidence type="ECO:0000313" key="3">
    <source>
        <dbReference type="Proteomes" id="UP000367750"/>
    </source>
</evidence>
<evidence type="ECO:0000313" key="2">
    <source>
        <dbReference type="EMBL" id="KAA9003996.1"/>
    </source>
</evidence>
<dbReference type="AlphaFoldDB" id="A0A5J5G8E0"/>
<keyword evidence="3" id="KW-1185">Reference proteome</keyword>
<comment type="caution">
    <text evidence="2">The sequence shown here is derived from an EMBL/GenBank/DDBJ whole genome shotgun (WGS) entry which is preliminary data.</text>
</comment>
<dbReference type="OrthoDB" id="1624444at2"/>
<feature type="domain" description="Phage tail fibre protein N-terminal" evidence="1">
    <location>
        <begin position="7"/>
        <end position="152"/>
    </location>
</feature>
<proteinExistence type="predicted"/>
<gene>
    <name evidence="2" type="ORF">F4V43_11335</name>
</gene>